<protein>
    <submittedName>
        <fullName evidence="1">Uncharacterized protein DUF4302</fullName>
    </submittedName>
</protein>
<dbReference type="Proteomes" id="UP000249819">
    <property type="component" value="Unassembled WGS sequence"/>
</dbReference>
<sequence length="429" mass="48532">MKKIVYGLLVGIMALGSCRKDIDPVFSESPDQRLKDTLQMYQRELMGSPYGWNMVVFPRLNGAYSFYMKFTDSNRVQMFADMDATTATTMKESSWRLKALQQPSILFDTYSYLHQLSDPDGNVNGGPDGVGLQSDFEFAFDGRAGDTIRLRGRFNHTYAYLVKAKQEEQDAYYQGKATHTIDKVKSMLTFFQRLSTAESKYDLQFSPETHYMLVGFMDNGKYKLVSSRYYYTLTGVALSNPYDTLQLPFSKLENVTWNNGSMTCTVDGKQATITETALPLQVDKQAPMRWYNIPLADGSYWQSYNGFHVNGVEDAYNVHATSRYYSIGYWPQYEEDIDLLPWIVINSAGTGLTFNYGVGFDGPPTVDASGFIHFNVYGSLGTPPSPVSAPQNTVRKMGDAGGFYMVQQTDRVFAMVSATDGKSWIFWYH</sequence>
<gene>
    <name evidence="1" type="ORF">CLV59_107205</name>
</gene>
<dbReference type="Pfam" id="PF14135">
    <property type="entry name" value="DUF4302"/>
    <property type="match status" value="1"/>
</dbReference>
<name>A0A327VU06_9BACT</name>
<dbReference type="OrthoDB" id="707849at2"/>
<evidence type="ECO:0000313" key="2">
    <source>
        <dbReference type="Proteomes" id="UP000249819"/>
    </source>
</evidence>
<reference evidence="1 2" key="1">
    <citation type="submission" date="2018-06" db="EMBL/GenBank/DDBJ databases">
        <title>Genomic Encyclopedia of Archaeal and Bacterial Type Strains, Phase II (KMG-II): from individual species to whole genera.</title>
        <authorList>
            <person name="Goeker M."/>
        </authorList>
    </citation>
    <scope>NUCLEOTIDE SEQUENCE [LARGE SCALE GENOMIC DNA]</scope>
    <source>
        <strain evidence="1 2">DSM 29821</strain>
    </source>
</reference>
<dbReference type="AlphaFoldDB" id="A0A327VU06"/>
<organism evidence="1 2">
    <name type="scientific">Chitinophaga dinghuensis</name>
    <dbReference type="NCBI Taxonomy" id="1539050"/>
    <lineage>
        <taxon>Bacteria</taxon>
        <taxon>Pseudomonadati</taxon>
        <taxon>Bacteroidota</taxon>
        <taxon>Chitinophagia</taxon>
        <taxon>Chitinophagales</taxon>
        <taxon>Chitinophagaceae</taxon>
        <taxon>Chitinophaga</taxon>
    </lineage>
</organism>
<comment type="caution">
    <text evidence="1">The sequence shown here is derived from an EMBL/GenBank/DDBJ whole genome shotgun (WGS) entry which is preliminary data.</text>
</comment>
<dbReference type="PROSITE" id="PS51257">
    <property type="entry name" value="PROKAR_LIPOPROTEIN"/>
    <property type="match status" value="1"/>
</dbReference>
<accession>A0A327VU06</accession>
<dbReference type="RefSeq" id="WP_111594029.1">
    <property type="nucleotide sequence ID" value="NZ_QLMA01000007.1"/>
</dbReference>
<evidence type="ECO:0000313" key="1">
    <source>
        <dbReference type="EMBL" id="RAJ77438.1"/>
    </source>
</evidence>
<proteinExistence type="predicted"/>
<keyword evidence="2" id="KW-1185">Reference proteome</keyword>
<dbReference type="InterPro" id="IPR025396">
    <property type="entry name" value="DUF4302"/>
</dbReference>
<dbReference type="EMBL" id="QLMA01000007">
    <property type="protein sequence ID" value="RAJ77438.1"/>
    <property type="molecule type" value="Genomic_DNA"/>
</dbReference>